<dbReference type="PANTHER" id="PTHR11058">
    <property type="entry name" value="NADH-UBIQUINONE OXIDOREDUCTASE CHAIN 3"/>
    <property type="match status" value="1"/>
</dbReference>
<keyword evidence="9" id="KW-0249">Electron transport</keyword>
<feature type="transmembrane region" description="Helical" evidence="9">
    <location>
        <begin position="55"/>
        <end position="80"/>
    </location>
</feature>
<dbReference type="InterPro" id="IPR000440">
    <property type="entry name" value="NADH_UbQ/plastoQ_OxRdtase_su3"/>
</dbReference>
<evidence type="ECO:0000256" key="9">
    <source>
        <dbReference type="RuleBase" id="RU003640"/>
    </source>
</evidence>
<dbReference type="EC" id="7.1.1.2" evidence="9"/>
<evidence type="ECO:0000256" key="4">
    <source>
        <dbReference type="ARBA" id="ARBA00022448"/>
    </source>
</evidence>
<protein>
    <recommendedName>
        <fullName evidence="3 9">NADH-ubiquinone oxidoreductase chain 3</fullName>
        <ecNumber evidence="9">7.1.1.2</ecNumber>
    </recommendedName>
</protein>
<dbReference type="GO" id="GO:0031966">
    <property type="term" value="C:mitochondrial membrane"/>
    <property type="evidence" value="ECO:0007669"/>
    <property type="project" value="UniProtKB-SubCell"/>
</dbReference>
<dbReference type="Pfam" id="PF00507">
    <property type="entry name" value="Oxidored_q4"/>
    <property type="match status" value="1"/>
</dbReference>
<comment type="catalytic activity">
    <reaction evidence="8 9">
        <text>a ubiquinone + NADH + 5 H(+)(in) = a ubiquinol + NAD(+) + 4 H(+)(out)</text>
        <dbReference type="Rhea" id="RHEA:29091"/>
        <dbReference type="Rhea" id="RHEA-COMP:9565"/>
        <dbReference type="Rhea" id="RHEA-COMP:9566"/>
        <dbReference type="ChEBI" id="CHEBI:15378"/>
        <dbReference type="ChEBI" id="CHEBI:16389"/>
        <dbReference type="ChEBI" id="CHEBI:17976"/>
        <dbReference type="ChEBI" id="CHEBI:57540"/>
        <dbReference type="ChEBI" id="CHEBI:57945"/>
        <dbReference type="EC" id="7.1.1.2"/>
    </reaction>
</comment>
<sequence length="117" mass="14194">MNKIFIYFFLVFFIVILMFFFCLGFMKKIQFDFQKSSPFECGFNSMSLSRLPFSIHFFLVAVIFLIFDVEVVIILPIVIIYSYSDIFIWFIVLTFFIIFLIFGLYHEWYNGILNWTF</sequence>
<feature type="transmembrane region" description="Helical" evidence="9">
    <location>
        <begin position="6"/>
        <end position="26"/>
    </location>
</feature>
<dbReference type="GO" id="GO:0008137">
    <property type="term" value="F:NADH dehydrogenase (ubiquinone) activity"/>
    <property type="evidence" value="ECO:0007669"/>
    <property type="project" value="UniProtKB-UniRule"/>
</dbReference>
<keyword evidence="9 10" id="KW-0496">Mitochondrion</keyword>
<geneLocation type="mitochondrion" evidence="10"/>
<keyword evidence="9" id="KW-0830">Ubiquinone</keyword>
<feature type="transmembrane region" description="Helical" evidence="9">
    <location>
        <begin position="86"/>
        <end position="105"/>
    </location>
</feature>
<reference evidence="10" key="1">
    <citation type="journal article" date="2017" name="Zool. J. Linn. Soc.">
        <title>Insufficient power of mitogenomic data in resolving the auchenorrhynchan monophyly.</title>
        <authorList>
            <person name="Song N."/>
            <person name="Cai W."/>
            <person name="Li H."/>
        </authorList>
    </citation>
    <scope>NUCLEOTIDE SEQUENCE</scope>
</reference>
<accession>A0A343K825</accession>
<keyword evidence="7 9" id="KW-0472">Membrane</keyword>
<dbReference type="GO" id="GO:0030964">
    <property type="term" value="C:NADH dehydrogenase complex"/>
    <property type="evidence" value="ECO:0007669"/>
    <property type="project" value="TreeGrafter"/>
</dbReference>
<dbReference type="PANTHER" id="PTHR11058:SF9">
    <property type="entry name" value="NADH-UBIQUINONE OXIDOREDUCTASE CHAIN 3"/>
    <property type="match status" value="1"/>
</dbReference>
<evidence type="ECO:0000256" key="2">
    <source>
        <dbReference type="ARBA" id="ARBA00008472"/>
    </source>
</evidence>
<evidence type="ECO:0000256" key="3">
    <source>
        <dbReference type="ARBA" id="ARBA00021007"/>
    </source>
</evidence>
<keyword evidence="5 9" id="KW-0812">Transmembrane</keyword>
<dbReference type="Gene3D" id="1.20.58.1610">
    <property type="entry name" value="NADH:ubiquinone/plastoquinone oxidoreductase, chain 3"/>
    <property type="match status" value="1"/>
</dbReference>
<keyword evidence="9" id="KW-0679">Respiratory chain</keyword>
<evidence type="ECO:0000256" key="6">
    <source>
        <dbReference type="ARBA" id="ARBA00022989"/>
    </source>
</evidence>
<dbReference type="AlphaFoldDB" id="A0A343K825"/>
<keyword evidence="9" id="KW-0520">NAD</keyword>
<keyword evidence="4 9" id="KW-0813">Transport</keyword>
<proteinExistence type="inferred from homology"/>
<keyword evidence="6 9" id="KW-1133">Transmembrane helix</keyword>
<comment type="function">
    <text evidence="9">Core subunit of the mitochondrial membrane respiratory chain NADH dehydrogenase (Complex I) which catalyzes electron transfer from NADH through the respiratory chain, using ubiquinone as an electron acceptor. Essential for the catalytic activity of complex I.</text>
</comment>
<keyword evidence="9" id="KW-1278">Translocase</keyword>
<evidence type="ECO:0000256" key="7">
    <source>
        <dbReference type="ARBA" id="ARBA00023136"/>
    </source>
</evidence>
<dbReference type="InterPro" id="IPR038430">
    <property type="entry name" value="NDAH_ubi_oxred_su3_sf"/>
</dbReference>
<dbReference type="EMBL" id="KX437734">
    <property type="protein sequence ID" value="ATD86021.1"/>
    <property type="molecule type" value="Genomic_DNA"/>
</dbReference>
<evidence type="ECO:0000256" key="8">
    <source>
        <dbReference type="ARBA" id="ARBA00049551"/>
    </source>
</evidence>
<evidence type="ECO:0000256" key="5">
    <source>
        <dbReference type="ARBA" id="ARBA00022692"/>
    </source>
</evidence>
<comment type="subcellular location">
    <subcellularLocation>
        <location evidence="1">Membrane</location>
    </subcellularLocation>
    <subcellularLocation>
        <location evidence="9">Mitochondrion membrane</location>
        <topology evidence="9">Multi-pass membrane protein</topology>
    </subcellularLocation>
</comment>
<comment type="similarity">
    <text evidence="2 9">Belongs to the complex I subunit 3 family.</text>
</comment>
<gene>
    <name evidence="10" type="primary">nad3</name>
</gene>
<organism evidence="10">
    <name type="scientific">Petalocephala ochracea</name>
    <dbReference type="NCBI Taxonomy" id="2038650"/>
    <lineage>
        <taxon>Eukaryota</taxon>
        <taxon>Metazoa</taxon>
        <taxon>Ecdysozoa</taxon>
        <taxon>Arthropoda</taxon>
        <taxon>Hexapoda</taxon>
        <taxon>Insecta</taxon>
        <taxon>Pterygota</taxon>
        <taxon>Neoptera</taxon>
        <taxon>Paraneoptera</taxon>
        <taxon>Hemiptera</taxon>
        <taxon>Auchenorrhyncha</taxon>
        <taxon>Membracoidea</taxon>
        <taxon>Cicadellidae</taxon>
        <taxon>Ledrinae</taxon>
        <taxon>Petalocephala</taxon>
    </lineage>
</organism>
<name>A0A343K825_9HEMI</name>
<evidence type="ECO:0000313" key="10">
    <source>
        <dbReference type="EMBL" id="ATD86021.1"/>
    </source>
</evidence>
<evidence type="ECO:0000256" key="1">
    <source>
        <dbReference type="ARBA" id="ARBA00004370"/>
    </source>
</evidence>